<keyword evidence="1" id="KW-1133">Transmembrane helix</keyword>
<dbReference type="Pfam" id="PF01019">
    <property type="entry name" value="G_glu_transpept"/>
    <property type="match status" value="1"/>
</dbReference>
<accession>A0ABM4BRU7</accession>
<gene>
    <name evidence="3" type="primary">LOC100199986</name>
</gene>
<feature type="transmembrane region" description="Helical" evidence="1">
    <location>
        <begin position="6"/>
        <end position="23"/>
    </location>
</feature>
<dbReference type="Gene3D" id="3.60.20.40">
    <property type="match status" value="1"/>
</dbReference>
<dbReference type="InterPro" id="IPR029055">
    <property type="entry name" value="Ntn_hydrolases_N"/>
</dbReference>
<dbReference type="GeneID" id="100199986"/>
<protein>
    <submittedName>
        <fullName evidence="3">Glutathione hydrolase 1 proenzyme isoform X4</fullName>
    </submittedName>
</protein>
<proteinExistence type="predicted"/>
<dbReference type="PANTHER" id="PTHR11686">
    <property type="entry name" value="GAMMA GLUTAMYL TRANSPEPTIDASE"/>
    <property type="match status" value="1"/>
</dbReference>
<keyword evidence="1" id="KW-0472">Membrane</keyword>
<keyword evidence="1" id="KW-0812">Transmembrane</keyword>
<dbReference type="Proteomes" id="UP001652625">
    <property type="component" value="Chromosome 04"/>
</dbReference>
<dbReference type="RefSeq" id="XP_065651861.1">
    <property type="nucleotide sequence ID" value="XM_065795789.1"/>
</dbReference>
<evidence type="ECO:0000313" key="2">
    <source>
        <dbReference type="Proteomes" id="UP001652625"/>
    </source>
</evidence>
<keyword evidence="2" id="KW-1185">Reference proteome</keyword>
<dbReference type="Gene3D" id="1.10.246.130">
    <property type="match status" value="1"/>
</dbReference>
<dbReference type="InterPro" id="IPR043137">
    <property type="entry name" value="GGT_ssub_C"/>
</dbReference>
<dbReference type="InterPro" id="IPR043138">
    <property type="entry name" value="GGT_lsub"/>
</dbReference>
<evidence type="ECO:0000256" key="1">
    <source>
        <dbReference type="SAM" id="Phobius"/>
    </source>
</evidence>
<keyword evidence="3" id="KW-0378">Hydrolase</keyword>
<dbReference type="SUPFAM" id="SSF56235">
    <property type="entry name" value="N-terminal nucleophile aminohydrolases (Ntn hydrolases)"/>
    <property type="match status" value="1"/>
</dbReference>
<name>A0ABM4BRU7_HYDVU</name>
<sequence>MINELYFYVACVLFIDVCLASCFTRNFHKRNWIGFNQPNLKTTSPLRFKKAAVAADSKLCSSIGVDIIKKGGNAADAFITTHCCTEIVNSHSTGLGGGGFIIYYSRKTGKSKAFDFRETLPREFFLNKTSRSGQQILIPGVLKGLFSLWKKFGSKKISWEKLWEPCIKYAHKGVPIGAALNNAINQINLIDDASFRSLVELNGHKLKFGEIIKRPLLAKTFEKISKSCDDGIFYKGKIAQQIVKDVKLNGGSITLKDLSNYRVVTRKPLITKIRNLTVLTTSAPSGGPLVLLALKIIDAFNWTKDDLHKKPALIYHKMIEAIKLSYGPYTFLQDPKFSSTAKYVENYMVDPSIAMKRFRFIDNISHPFSYYGPYNKLAPFNKQGTSHISIVDNHGNAISGTTSINNYFGARIMSPELGIIYNNDAIEFYKEWRNQYSIKPDYPHSGKRPSSQMSPIIMLDEKGDVVGVFGAAGGRFISTSLIQVIVNWLYFQDNIRVAISRPRLHCQLFPPTIYAEERFSLELLRNIMRYQGVYNNSTKTLNDEIMGVVQAIVRFDGELCADSDYRKGGNSAGW</sequence>
<dbReference type="PANTHER" id="PTHR11686:SF9">
    <property type="entry name" value="RE13973P"/>
    <property type="match status" value="1"/>
</dbReference>
<dbReference type="GO" id="GO:0016787">
    <property type="term" value="F:hydrolase activity"/>
    <property type="evidence" value="ECO:0007669"/>
    <property type="project" value="UniProtKB-KW"/>
</dbReference>
<dbReference type="PRINTS" id="PR01210">
    <property type="entry name" value="GGTRANSPTASE"/>
</dbReference>
<reference evidence="3" key="1">
    <citation type="submission" date="2025-08" db="UniProtKB">
        <authorList>
            <consortium name="RefSeq"/>
        </authorList>
    </citation>
    <scope>IDENTIFICATION</scope>
</reference>
<evidence type="ECO:0000313" key="3">
    <source>
        <dbReference type="RefSeq" id="XP_065651861.1"/>
    </source>
</evidence>
<organism evidence="2 3">
    <name type="scientific">Hydra vulgaris</name>
    <name type="common">Hydra</name>
    <name type="synonym">Hydra attenuata</name>
    <dbReference type="NCBI Taxonomy" id="6087"/>
    <lineage>
        <taxon>Eukaryota</taxon>
        <taxon>Metazoa</taxon>
        <taxon>Cnidaria</taxon>
        <taxon>Hydrozoa</taxon>
        <taxon>Hydroidolina</taxon>
        <taxon>Anthoathecata</taxon>
        <taxon>Aplanulata</taxon>
        <taxon>Hydridae</taxon>
        <taxon>Hydra</taxon>
    </lineage>
</organism>
<dbReference type="InterPro" id="IPR000101">
    <property type="entry name" value="GGT_peptidase"/>
</dbReference>